<gene>
    <name evidence="2" type="ORF">BEU04_03915</name>
</gene>
<feature type="domain" description="CARDB" evidence="1">
    <location>
        <begin position="541"/>
        <end position="653"/>
    </location>
</feature>
<organism evidence="2 3">
    <name type="scientific">Marine Group III euryarchaeote CG-Bathy1</name>
    <dbReference type="NCBI Taxonomy" id="1889001"/>
    <lineage>
        <taxon>Archaea</taxon>
        <taxon>Methanobacteriati</taxon>
        <taxon>Thermoplasmatota</taxon>
        <taxon>Thermoplasmata</taxon>
        <taxon>Candidatus Thermoprofundales</taxon>
    </lineage>
</organism>
<feature type="domain" description="CARDB" evidence="1">
    <location>
        <begin position="265"/>
        <end position="398"/>
    </location>
</feature>
<dbReference type="InterPro" id="IPR011635">
    <property type="entry name" value="CARDB"/>
</dbReference>
<accession>A0A1J5TGW3</accession>
<dbReference type="Proteomes" id="UP000183815">
    <property type="component" value="Unassembled WGS sequence"/>
</dbReference>
<dbReference type="InterPro" id="IPR013783">
    <property type="entry name" value="Ig-like_fold"/>
</dbReference>
<dbReference type="Gene3D" id="2.60.40.10">
    <property type="entry name" value="Immunoglobulins"/>
    <property type="match status" value="6"/>
</dbReference>
<sequence length="951" mass="104392">MLASAVTAVLVLSSLIFLTGVQAGPAEDLEVSNVAETMGSPPPRANIPYDITVSWSNDGSSDYDATVRLYDDCDLTTKVAESDTITMGDGESGSVTLEMTFDETGEICFSATIYYGSTDYGEFEAFMNVEPETGDADLWIELDMEGSSFAAGEEVNVVFEYGNDGDVSSLNPVTMMAYFDPLEDDPTNYFEPSPLLFNFLSPPPPDAPPEPERMEWQYTIPPNTEDGRYKFTVITDSDENNTEEDPDLENNIDVLEICVGDCSEPDLQIWEGASFDSLRSQPEDPVAGMTLSFFYSVENSGEGDAQPPGPFDEEDGEFVMHLEVRKCPDGDCEGQPWVFVNQTQSIRTAIAAGDILNDDSALRLNWTTQPEDAGVWNIRVIADGENVIEEIDETNNALEWYKVHNGYFDLKEQRPDLIVAGIDEGSEKVYQDDPRTITVAVAQSGLGDAMADDVEVHIKIKDPDLIIYDFSCIEESPDVCKKLTVGLTPETTFFEYSWTPTKLGVYEFYAYVDYDDNVLEWDETNNQYESDKYVEVFEKLPDLQITSMSIAPVNDDGYAMVGVTSEVTATIANLGVRDMTSSEGSKLEVTFYTSAPFASELATVNVEKALVIGETIDVSIPFTFIGNDQYRIIAKVDEDKLIAESEENNNELYKNIYAVSSIDAYVSNMSVFAGDGLAGKDHPITFDLGMANLPGEGTYRLHFNVSVDGTFGWGDVLALASQNMTGYHPIGTGYQVSQDYGLGYIDFNSSYNHQTVVMPWIPNKDRTDTYNISVKVSSVINVDETNDLAYVGISVEKLTTNLVVDAIKVTESDGSATIKVTVGYPQGEQSELDADVALMVYRASDYEEGNPPIDQLTTKTITGILKGDSRPVSFTWAVKNGDFIFVAVLDPDDNVKEVNEDDNSFPSKSVTFGPSGPVVTEKKEDEGLLPAPSLVTALSLIGVVALSRRRS</sequence>
<protein>
    <recommendedName>
        <fullName evidence="1">CARDB domain-containing protein</fullName>
    </recommendedName>
</protein>
<evidence type="ECO:0000313" key="3">
    <source>
        <dbReference type="Proteomes" id="UP000183815"/>
    </source>
</evidence>
<comment type="caution">
    <text evidence="2">The sequence shown here is derived from an EMBL/GenBank/DDBJ whole genome shotgun (WGS) entry which is preliminary data.</text>
</comment>
<evidence type="ECO:0000259" key="1">
    <source>
        <dbReference type="Pfam" id="PF07705"/>
    </source>
</evidence>
<dbReference type="EMBL" id="MIYU01000002">
    <property type="protein sequence ID" value="OIR20183.1"/>
    <property type="molecule type" value="Genomic_DNA"/>
</dbReference>
<name>A0A1J5TGW3_9ARCH</name>
<proteinExistence type="predicted"/>
<feature type="domain" description="CARDB" evidence="1">
    <location>
        <begin position="414"/>
        <end position="529"/>
    </location>
</feature>
<reference evidence="2 3" key="1">
    <citation type="submission" date="2016-08" db="EMBL/GenBank/DDBJ databases">
        <title>New Insights into Marine Group III Euryarchaeota, from dark to light.</title>
        <authorList>
            <person name="Haro-Moreno J.M."/>
            <person name="Rodriguez-Valera F."/>
            <person name="Lopez-Garcia P."/>
            <person name="Moreira D."/>
            <person name="Martin-Cuadrado A.B."/>
        </authorList>
    </citation>
    <scope>NUCLEOTIDE SEQUENCE [LARGE SCALE GENOMIC DNA]</scope>
    <source>
        <strain evidence="2">CG-Bathy1</strain>
    </source>
</reference>
<dbReference type="Pfam" id="PF07705">
    <property type="entry name" value="CARDB"/>
    <property type="match status" value="3"/>
</dbReference>
<evidence type="ECO:0000313" key="2">
    <source>
        <dbReference type="EMBL" id="OIR20183.1"/>
    </source>
</evidence>
<dbReference type="AlphaFoldDB" id="A0A1J5TGW3"/>